<evidence type="ECO:0000313" key="3">
    <source>
        <dbReference type="Proteomes" id="UP000284706"/>
    </source>
</evidence>
<dbReference type="EMBL" id="NHYE01005338">
    <property type="protein sequence ID" value="PPQ74462.1"/>
    <property type="molecule type" value="Genomic_DNA"/>
</dbReference>
<evidence type="ECO:0000313" key="2">
    <source>
        <dbReference type="EMBL" id="PPQ74462.1"/>
    </source>
</evidence>
<dbReference type="OrthoDB" id="3066754at2759"/>
<proteinExistence type="predicted"/>
<feature type="transmembrane region" description="Helical" evidence="1">
    <location>
        <begin position="91"/>
        <end position="110"/>
    </location>
</feature>
<organism evidence="2 3">
    <name type="scientific">Gymnopilus dilepis</name>
    <dbReference type="NCBI Taxonomy" id="231916"/>
    <lineage>
        <taxon>Eukaryota</taxon>
        <taxon>Fungi</taxon>
        <taxon>Dikarya</taxon>
        <taxon>Basidiomycota</taxon>
        <taxon>Agaricomycotina</taxon>
        <taxon>Agaricomycetes</taxon>
        <taxon>Agaricomycetidae</taxon>
        <taxon>Agaricales</taxon>
        <taxon>Agaricineae</taxon>
        <taxon>Hymenogastraceae</taxon>
        <taxon>Gymnopilus</taxon>
    </lineage>
</organism>
<dbReference type="Proteomes" id="UP000284706">
    <property type="component" value="Unassembled WGS sequence"/>
</dbReference>
<comment type="caution">
    <text evidence="2">The sequence shown here is derived from an EMBL/GenBank/DDBJ whole genome shotgun (WGS) entry which is preliminary data.</text>
</comment>
<gene>
    <name evidence="2" type="ORF">CVT26_001099</name>
</gene>
<keyword evidence="1" id="KW-1133">Transmembrane helix</keyword>
<keyword evidence="1" id="KW-0472">Membrane</keyword>
<reference evidence="2 3" key="1">
    <citation type="journal article" date="2018" name="Evol. Lett.">
        <title>Horizontal gene cluster transfer increased hallucinogenic mushroom diversity.</title>
        <authorList>
            <person name="Reynolds H.T."/>
            <person name="Vijayakumar V."/>
            <person name="Gluck-Thaler E."/>
            <person name="Korotkin H.B."/>
            <person name="Matheny P.B."/>
            <person name="Slot J.C."/>
        </authorList>
    </citation>
    <scope>NUCLEOTIDE SEQUENCE [LARGE SCALE GENOMIC DNA]</scope>
    <source>
        <strain evidence="2 3">SRW20</strain>
    </source>
</reference>
<feature type="transmembrane region" description="Helical" evidence="1">
    <location>
        <begin position="630"/>
        <end position="650"/>
    </location>
</feature>
<evidence type="ECO:0000256" key="1">
    <source>
        <dbReference type="SAM" id="Phobius"/>
    </source>
</evidence>
<accession>A0A409W7I0</accession>
<sequence>MLILSSHLTTGQITFSFRLIIQLLSYVGVYILGRIVLAHAPRIAPLETHDLLNRFVGQSSITMSSLRWMWRRLTKDRKSRIKWPERGSSKTPVASAALTLALALASLYGFTVTATDIGLIGIHACTAPGPSYEDYPASVKSDKDALTLVQNNLLNGTNPSTVNAYLCDATVVHNVKDVFNNVNPTPSCTSWHNSTYGDGSSFRNLNTTDSEILMPRNLAPDTQMNTDAELNIYLISSVGGIMTAPTIQNGLAIVPHEFGVKMISGVPHLQPQTRVDIPKTLALEIEVGCLFLGITADADGAVYDTEGGNSDHLIPDALYLPEQTSPRNFSGPDNLQGPLVKAASQLRAALLPAFDPNPDPVNYPATGDYDTYGLNAPPFSWPFQVISWDPSINKTKISKDILANCTSDIQDSTNIVAGPQPGVAFPGSPSSCVVLLLSGSEIEGSVPWQRHDALICATTTQVNMVSATLSVDVNGSIALSSFDRHPSDISALQVTFANGPANRPANTTPIFDPLVRLSLSDNPSGQTQHFIYQELPLLPSLFSQGSGNVGSILVNLASNIWSLSDPSMAVINSSYFSANFSAGQVTKWAGGVAASYILGSVGYNGWAARGSKALTVISTGGHAATCYSPLYAFGFVPLLIAAVLAFSWAATLTVTSRLKKATQFEENYGGLAPHIELPFPGKLPPYTVLEWVDEPEPHLRPAVERITGEETDFEEIGLVQKNKTDEIDGGD</sequence>
<keyword evidence="1" id="KW-0812">Transmembrane</keyword>
<dbReference type="InParanoid" id="A0A409W7I0"/>
<name>A0A409W7I0_9AGAR</name>
<dbReference type="AlphaFoldDB" id="A0A409W7I0"/>
<feature type="transmembrane region" description="Helical" evidence="1">
    <location>
        <begin position="20"/>
        <end position="39"/>
    </location>
</feature>
<keyword evidence="3" id="KW-1185">Reference proteome</keyword>
<protein>
    <submittedName>
        <fullName evidence="2">Uncharacterized protein</fullName>
    </submittedName>
</protein>